<keyword evidence="5" id="KW-0804">Transcription</keyword>
<dbReference type="InterPro" id="IPR013324">
    <property type="entry name" value="RNA_pol_sigma_r3/r4-like"/>
</dbReference>
<comment type="similarity">
    <text evidence="1">Belongs to the sigma-70 factor family. ECF subfamily.</text>
</comment>
<keyword evidence="3" id="KW-0731">Sigma factor</keyword>
<accession>A0ABN1TBF7</accession>
<protein>
    <recommendedName>
        <fullName evidence="9">Sigma-70 family RNA polymerase sigma factor</fullName>
    </recommendedName>
</protein>
<dbReference type="InterPro" id="IPR036388">
    <property type="entry name" value="WH-like_DNA-bd_sf"/>
</dbReference>
<dbReference type="InterPro" id="IPR013325">
    <property type="entry name" value="RNA_pol_sigma_r2"/>
</dbReference>
<dbReference type="SUPFAM" id="SSF88659">
    <property type="entry name" value="Sigma3 and sigma4 domains of RNA polymerase sigma factors"/>
    <property type="match status" value="1"/>
</dbReference>
<dbReference type="RefSeq" id="WP_344621670.1">
    <property type="nucleotide sequence ID" value="NZ_BAAALD010000002.1"/>
</dbReference>
<evidence type="ECO:0000256" key="5">
    <source>
        <dbReference type="ARBA" id="ARBA00023163"/>
    </source>
</evidence>
<evidence type="ECO:0000256" key="3">
    <source>
        <dbReference type="ARBA" id="ARBA00023082"/>
    </source>
</evidence>
<comment type="caution">
    <text evidence="7">The sequence shown here is derived from an EMBL/GenBank/DDBJ whole genome shotgun (WGS) entry which is preliminary data.</text>
</comment>
<sequence length="189" mass="20483">MTDARARPDERPADDRSRGPCRVRALAELARAEVRRDLAAFLAVLARGGPDGEDLEQEVWLQAAERAAGPGLPRDLRGWLRARAVRAVLTARRTAAPEVPVPRPPVARRGPHEELLAAELGRAVRRALGRLSGRCPELLLSLAESPELSYTELAARTGIPRGSIGPTRSRCLACLRSLLAARRADLTGE</sequence>
<dbReference type="Gene3D" id="1.10.1740.10">
    <property type="match status" value="1"/>
</dbReference>
<evidence type="ECO:0000313" key="7">
    <source>
        <dbReference type="EMBL" id="GAA1069856.1"/>
    </source>
</evidence>
<evidence type="ECO:0000256" key="4">
    <source>
        <dbReference type="ARBA" id="ARBA00023125"/>
    </source>
</evidence>
<keyword evidence="8" id="KW-1185">Reference proteome</keyword>
<dbReference type="EMBL" id="BAAALD010000002">
    <property type="protein sequence ID" value="GAA1069856.1"/>
    <property type="molecule type" value="Genomic_DNA"/>
</dbReference>
<dbReference type="SUPFAM" id="SSF88946">
    <property type="entry name" value="Sigma2 domain of RNA polymerase sigma factors"/>
    <property type="match status" value="1"/>
</dbReference>
<name>A0ABN1TBF7_9ACTN</name>
<dbReference type="PANTHER" id="PTHR43133:SF52">
    <property type="entry name" value="ECF RNA POLYMERASE SIGMA FACTOR SIGL"/>
    <property type="match status" value="1"/>
</dbReference>
<evidence type="ECO:0000256" key="2">
    <source>
        <dbReference type="ARBA" id="ARBA00023015"/>
    </source>
</evidence>
<evidence type="ECO:0008006" key="9">
    <source>
        <dbReference type="Google" id="ProtNLM"/>
    </source>
</evidence>
<feature type="region of interest" description="Disordered" evidence="6">
    <location>
        <begin position="1"/>
        <end position="20"/>
    </location>
</feature>
<evidence type="ECO:0000256" key="1">
    <source>
        <dbReference type="ARBA" id="ARBA00010641"/>
    </source>
</evidence>
<dbReference type="Gene3D" id="1.10.10.10">
    <property type="entry name" value="Winged helix-like DNA-binding domain superfamily/Winged helix DNA-binding domain"/>
    <property type="match status" value="1"/>
</dbReference>
<evidence type="ECO:0000313" key="8">
    <source>
        <dbReference type="Proteomes" id="UP001499987"/>
    </source>
</evidence>
<gene>
    <name evidence="7" type="ORF">GCM10009663_03910</name>
</gene>
<evidence type="ECO:0000256" key="6">
    <source>
        <dbReference type="SAM" id="MobiDB-lite"/>
    </source>
</evidence>
<dbReference type="InterPro" id="IPR039425">
    <property type="entry name" value="RNA_pol_sigma-70-like"/>
</dbReference>
<keyword evidence="2" id="KW-0805">Transcription regulation</keyword>
<dbReference type="Proteomes" id="UP001499987">
    <property type="component" value="Unassembled WGS sequence"/>
</dbReference>
<keyword evidence="4" id="KW-0238">DNA-binding</keyword>
<dbReference type="PANTHER" id="PTHR43133">
    <property type="entry name" value="RNA POLYMERASE ECF-TYPE SIGMA FACTO"/>
    <property type="match status" value="1"/>
</dbReference>
<proteinExistence type="inferred from homology"/>
<feature type="compositionally biased region" description="Basic and acidic residues" evidence="6">
    <location>
        <begin position="1"/>
        <end position="18"/>
    </location>
</feature>
<organism evidence="7 8">
    <name type="scientific">Kitasatospora arboriphila</name>
    <dbReference type="NCBI Taxonomy" id="258052"/>
    <lineage>
        <taxon>Bacteria</taxon>
        <taxon>Bacillati</taxon>
        <taxon>Actinomycetota</taxon>
        <taxon>Actinomycetes</taxon>
        <taxon>Kitasatosporales</taxon>
        <taxon>Streptomycetaceae</taxon>
        <taxon>Kitasatospora</taxon>
    </lineage>
</organism>
<reference evidence="7 8" key="1">
    <citation type="journal article" date="2019" name="Int. J. Syst. Evol. Microbiol.">
        <title>The Global Catalogue of Microorganisms (GCM) 10K type strain sequencing project: providing services to taxonomists for standard genome sequencing and annotation.</title>
        <authorList>
            <consortium name="The Broad Institute Genomics Platform"/>
            <consortium name="The Broad Institute Genome Sequencing Center for Infectious Disease"/>
            <person name="Wu L."/>
            <person name="Ma J."/>
        </authorList>
    </citation>
    <scope>NUCLEOTIDE SEQUENCE [LARGE SCALE GENOMIC DNA]</scope>
    <source>
        <strain evidence="7 8">JCM 13002</strain>
    </source>
</reference>